<dbReference type="PANTHER" id="PTHR43806:SF11">
    <property type="entry name" value="CEREVISIN-RELATED"/>
    <property type="match status" value="1"/>
</dbReference>
<proteinExistence type="inferred from homology"/>
<dbReference type="EMBL" id="NQNY01000016">
    <property type="protein sequence ID" value="PAK20999.1"/>
    <property type="molecule type" value="Genomic_DNA"/>
</dbReference>
<evidence type="ECO:0000256" key="1">
    <source>
        <dbReference type="ARBA" id="ARBA00011073"/>
    </source>
</evidence>
<keyword evidence="4" id="KW-0720">Serine protease</keyword>
<dbReference type="PROSITE" id="PS00138">
    <property type="entry name" value="SUBTILASE_SER"/>
    <property type="match status" value="1"/>
</dbReference>
<sequence>MDNGHFDQPTGLFYDSNKKIVRWDKEETFWKNYYEYNKKRYKYVGLDEEVLREERKWARELWEVGARTNVGVLEAKGVVDRQSSIFSSTDITVYDGTNSDHANKVAEVIVGKQGINPYASLYSDKTYGITGVKGSIEWLVKNGVYIINNSWGETDGYDENSWITYQDNPNAIWLDNFINENPEVVFIKAAGNDIDRRKFDDNNNPITYKTPGYIAMYIESFSLSYNSIIVGALENTKHIKPEYFTEFSKYTNYISVSAPDQFTSQYAIDHGTKPNVYGTSFATPTVSAIATLLKTNYSPYFNIGADSLIMKSILISGARNNEEDNILYNSSKNINPKTYDGNIGFGRVNFLKAKEALQRLRYFKMKKTNTYTNPAVERINMKKGTKYRVNATWMNVDSLKSEWITTFLFFGYPKYTHIGAIPISVNLYTPSNQKIKVYNEMVFSGQAEKANTITFEFTATETGSYAFNFSFDTDRKRDLDVAFTYSTL</sequence>
<evidence type="ECO:0000313" key="8">
    <source>
        <dbReference type="Proteomes" id="UP000216943"/>
    </source>
</evidence>
<evidence type="ECO:0000256" key="5">
    <source>
        <dbReference type="PROSITE-ProRule" id="PRU01240"/>
    </source>
</evidence>
<dbReference type="GO" id="GO:0006508">
    <property type="term" value="P:proteolysis"/>
    <property type="evidence" value="ECO:0007669"/>
    <property type="project" value="UniProtKB-KW"/>
</dbReference>
<evidence type="ECO:0000256" key="4">
    <source>
        <dbReference type="ARBA" id="ARBA00022825"/>
    </source>
</evidence>
<reference evidence="8" key="1">
    <citation type="submission" date="2017-08" db="EMBL/GenBank/DDBJ databases">
        <authorList>
            <person name="Alvarez-Ponce D."/>
            <person name="Weitzman C.L."/>
            <person name="Tillett R.L."/>
            <person name="Sandmeier F.C."/>
            <person name="Tracy C.R."/>
        </authorList>
    </citation>
    <scope>NUCLEOTIDE SEQUENCE [LARGE SCALE GENOMIC DNA]</scope>
    <source>
        <strain evidence="8">723</strain>
    </source>
</reference>
<dbReference type="InterPro" id="IPR000209">
    <property type="entry name" value="Peptidase_S8/S53_dom"/>
</dbReference>
<dbReference type="Pfam" id="PF00082">
    <property type="entry name" value="Peptidase_S8"/>
    <property type="match status" value="1"/>
</dbReference>
<keyword evidence="2" id="KW-0645">Protease</keyword>
<dbReference type="SUPFAM" id="SSF52743">
    <property type="entry name" value="Subtilisin-like"/>
    <property type="match status" value="1"/>
</dbReference>
<keyword evidence="3" id="KW-0378">Hydrolase</keyword>
<dbReference type="Gene3D" id="3.40.50.200">
    <property type="entry name" value="Peptidase S8/S53 domain"/>
    <property type="match status" value="1"/>
</dbReference>
<comment type="caution">
    <text evidence="5">Lacks conserved residue(s) required for the propagation of feature annotation.</text>
</comment>
<dbReference type="PROSITE" id="PS51892">
    <property type="entry name" value="SUBTILASE"/>
    <property type="match status" value="1"/>
</dbReference>
<name>A0A269THR2_9BACT</name>
<accession>A0A269THR2</accession>
<dbReference type="GO" id="GO:0005615">
    <property type="term" value="C:extracellular space"/>
    <property type="evidence" value="ECO:0007669"/>
    <property type="project" value="TreeGrafter"/>
</dbReference>
<organism evidence="7 8">
    <name type="scientific">Mycoplasmopsis agassizii</name>
    <dbReference type="NCBI Taxonomy" id="33922"/>
    <lineage>
        <taxon>Bacteria</taxon>
        <taxon>Bacillati</taxon>
        <taxon>Mycoplasmatota</taxon>
        <taxon>Mycoplasmoidales</taxon>
        <taxon>Metamycoplasmataceae</taxon>
        <taxon>Mycoplasmopsis</taxon>
    </lineage>
</organism>
<dbReference type="PANTHER" id="PTHR43806">
    <property type="entry name" value="PEPTIDASE S8"/>
    <property type="match status" value="1"/>
</dbReference>
<dbReference type="InterPro" id="IPR050131">
    <property type="entry name" value="Peptidase_S8_subtilisin-like"/>
</dbReference>
<evidence type="ECO:0000256" key="3">
    <source>
        <dbReference type="ARBA" id="ARBA00022801"/>
    </source>
</evidence>
<evidence type="ECO:0000313" key="7">
    <source>
        <dbReference type="EMBL" id="PAK20999.1"/>
    </source>
</evidence>
<dbReference type="AlphaFoldDB" id="A0A269THR2"/>
<protein>
    <recommendedName>
        <fullName evidence="6">Peptidase S8/S53 domain-containing protein</fullName>
    </recommendedName>
</protein>
<gene>
    <name evidence="7" type="ORF">CJJ23_04295</name>
</gene>
<dbReference type="InterPro" id="IPR036852">
    <property type="entry name" value="Peptidase_S8/S53_dom_sf"/>
</dbReference>
<dbReference type="InterPro" id="IPR023828">
    <property type="entry name" value="Peptidase_S8_Ser-AS"/>
</dbReference>
<comment type="caution">
    <text evidence="7">The sequence shown here is derived from an EMBL/GenBank/DDBJ whole genome shotgun (WGS) entry which is preliminary data.</text>
</comment>
<dbReference type="GO" id="GO:0004252">
    <property type="term" value="F:serine-type endopeptidase activity"/>
    <property type="evidence" value="ECO:0007669"/>
    <property type="project" value="InterPro"/>
</dbReference>
<dbReference type="RefSeq" id="WP_095335116.1">
    <property type="nucleotide sequence ID" value="NZ_NQNY01000016.1"/>
</dbReference>
<dbReference type="OrthoDB" id="9798386at2"/>
<comment type="similarity">
    <text evidence="1 5">Belongs to the peptidase S8 family.</text>
</comment>
<feature type="domain" description="Peptidase S8/S53" evidence="6">
    <location>
        <begin position="97"/>
        <end position="321"/>
    </location>
</feature>
<evidence type="ECO:0000256" key="2">
    <source>
        <dbReference type="ARBA" id="ARBA00022670"/>
    </source>
</evidence>
<evidence type="ECO:0000259" key="6">
    <source>
        <dbReference type="Pfam" id="PF00082"/>
    </source>
</evidence>
<dbReference type="Proteomes" id="UP000216943">
    <property type="component" value="Unassembled WGS sequence"/>
</dbReference>